<dbReference type="PANTHER" id="PTHR47343:SF1">
    <property type="entry name" value="TRANSCRIPTIONAL ACTIVATOR SPT7"/>
    <property type="match status" value="1"/>
</dbReference>
<dbReference type="SMART" id="SM00297">
    <property type="entry name" value="BROMO"/>
    <property type="match status" value="1"/>
</dbReference>
<dbReference type="Gene3D" id="1.20.920.10">
    <property type="entry name" value="Bromodomain-like"/>
    <property type="match status" value="1"/>
</dbReference>
<comment type="subcellular location">
    <subcellularLocation>
        <location evidence="1">Nucleus</location>
    </subcellularLocation>
</comment>
<dbReference type="Gene3D" id="1.10.20.10">
    <property type="entry name" value="Histone, subunit A"/>
    <property type="match status" value="1"/>
</dbReference>
<sequence length="922" mass="103464">MKMLIEHVIASNGHLAVLDADSALELNTNSNALIKTLDNSCALQIARLRSEAAARFLDGSFPMILLPVPLPPLLPPSAIALPEPAVALANIDDQFYSLEFDRPFIASYCPPTTENKNQSSNQKKSDNIQSKQLADTKSEDADNLKFLYDVITKYRPEKEKDLKHLVQRLKRSRSKWAHDYRIGQEALYEALEKVLIDLKNYTEHSEPFLQRVSKKDVPDYYDVIKNPMDLGTMTKKLHAFEYMSKDEFAADLLLIWTNCLTFNVIPESIYRKHAFAMKRRSLELLKRVPDIKIIVKPQDTTAESESDDDATHENEKETGGRKNFGSKAARRGSVSSESKSTKKNFSTSITSITEMKAGSSSISNYTNSNGIVARDVSPIIIDFGEDNAIHGLTNVDHGAVLDLHIAAESSNTATAPVTVVSNFTFSTDQVAKVVEDVDEDYTEGASVQVKQYLLVTQDIRKENYNSREHALNTPFGERLVVRGTPEKFSEFEQNYNKFCERNRARQNNIHQQLSEHCDEYFLPEITNLGTCLPNISQHPLKRRSSQDSLSGHIEATPDPHSKINASIAKNTEILRRIKEIYAKLVTKLTNEAQYQPIPFCPSKNQPIKPFSSTGANSLDFCMTGEASDAVWTQCTAKLLAHAGFDGIQQSALSLLSDVGQQYLQNLGRTLKLYIDKNNQLLSPEEIFEHTLQANGIERAEKIDLYIRNDIQRFGSKLFDLKKRLTMMYKTVIESGGLEVDNTIKFEETELDAHIMRRKQKKKKIPIELWNRKAENGFKIKRGDIYKTEESTDSTRSEPDSKWHQISVPDVIGLLKPFYEQRAAANELIDDDENETKQKTISKTKSLVKIAIAGRKKAAAVGEIAKQAKQIDKEALKRKREADKAERAKLKDEKKASKKKQVAAAAAAATITGNNGGPSTSTG</sequence>
<dbReference type="CDD" id="cd22927">
    <property type="entry name" value="HFD_SPT7"/>
    <property type="match status" value="1"/>
</dbReference>
<evidence type="ECO:0000256" key="2">
    <source>
        <dbReference type="ARBA" id="ARBA00023015"/>
    </source>
</evidence>
<dbReference type="Pfam" id="PF07524">
    <property type="entry name" value="Bromo_TP"/>
    <property type="match status" value="1"/>
</dbReference>
<dbReference type="PROSITE" id="PS50014">
    <property type="entry name" value="BROMODOMAIN_2"/>
    <property type="match status" value="1"/>
</dbReference>
<evidence type="ECO:0000256" key="7">
    <source>
        <dbReference type="SAM" id="MobiDB-lite"/>
    </source>
</evidence>
<evidence type="ECO:0000256" key="5">
    <source>
        <dbReference type="ARBA" id="ARBA00023242"/>
    </source>
</evidence>
<dbReference type="SUPFAM" id="SSF47370">
    <property type="entry name" value="Bromodomain"/>
    <property type="match status" value="1"/>
</dbReference>
<dbReference type="InterPro" id="IPR009072">
    <property type="entry name" value="Histone-fold"/>
</dbReference>
<protein>
    <submittedName>
        <fullName evidence="9">Transcriptional activator spt7</fullName>
    </submittedName>
</protein>
<keyword evidence="5" id="KW-0539">Nucleus</keyword>
<feature type="region of interest" description="Disordered" evidence="7">
    <location>
        <begin position="874"/>
        <end position="900"/>
    </location>
</feature>
<feature type="region of interest" description="Disordered" evidence="7">
    <location>
        <begin position="297"/>
        <end position="341"/>
    </location>
</feature>
<dbReference type="GO" id="GO:0006357">
    <property type="term" value="P:regulation of transcription by RNA polymerase II"/>
    <property type="evidence" value="ECO:0007669"/>
    <property type="project" value="TreeGrafter"/>
</dbReference>
<organism evidence="9 10">
    <name type="scientific">Physocladia obscura</name>
    <dbReference type="NCBI Taxonomy" id="109957"/>
    <lineage>
        <taxon>Eukaryota</taxon>
        <taxon>Fungi</taxon>
        <taxon>Fungi incertae sedis</taxon>
        <taxon>Chytridiomycota</taxon>
        <taxon>Chytridiomycota incertae sedis</taxon>
        <taxon>Chytridiomycetes</taxon>
        <taxon>Chytridiales</taxon>
        <taxon>Chytriomycetaceae</taxon>
        <taxon>Physocladia</taxon>
    </lineage>
</organism>
<dbReference type="GO" id="GO:0000124">
    <property type="term" value="C:SAGA complex"/>
    <property type="evidence" value="ECO:0007669"/>
    <property type="project" value="InterPro"/>
</dbReference>
<gene>
    <name evidence="9" type="primary">SPT7</name>
    <name evidence="9" type="ORF">HK100_000831</name>
</gene>
<evidence type="ECO:0000256" key="4">
    <source>
        <dbReference type="ARBA" id="ARBA00023163"/>
    </source>
</evidence>
<evidence type="ECO:0000256" key="1">
    <source>
        <dbReference type="ARBA" id="ARBA00004123"/>
    </source>
</evidence>
<dbReference type="InterPro" id="IPR018359">
    <property type="entry name" value="Bromodomain_CS"/>
</dbReference>
<dbReference type="GO" id="GO:0005198">
    <property type="term" value="F:structural molecule activity"/>
    <property type="evidence" value="ECO:0007669"/>
    <property type="project" value="TreeGrafter"/>
</dbReference>
<feature type="region of interest" description="Disordered" evidence="7">
    <location>
        <begin position="542"/>
        <end position="562"/>
    </location>
</feature>
<dbReference type="GO" id="GO:0005634">
    <property type="term" value="C:nucleus"/>
    <property type="evidence" value="ECO:0007669"/>
    <property type="project" value="UniProtKB-SubCell"/>
</dbReference>
<dbReference type="InterPro" id="IPR036427">
    <property type="entry name" value="Bromodomain-like_sf"/>
</dbReference>
<feature type="region of interest" description="Disordered" evidence="7">
    <location>
        <begin position="111"/>
        <end position="136"/>
    </location>
</feature>
<dbReference type="GO" id="GO:0046982">
    <property type="term" value="F:protein heterodimerization activity"/>
    <property type="evidence" value="ECO:0007669"/>
    <property type="project" value="InterPro"/>
</dbReference>
<feature type="compositionally biased region" description="Basic and acidic residues" evidence="7">
    <location>
        <begin position="309"/>
        <end position="320"/>
    </location>
</feature>
<dbReference type="Pfam" id="PF00439">
    <property type="entry name" value="Bromodomain"/>
    <property type="match status" value="1"/>
</dbReference>
<dbReference type="SMART" id="SM00576">
    <property type="entry name" value="BTP"/>
    <property type="match status" value="1"/>
</dbReference>
<evidence type="ECO:0000256" key="3">
    <source>
        <dbReference type="ARBA" id="ARBA00023117"/>
    </source>
</evidence>
<evidence type="ECO:0000259" key="8">
    <source>
        <dbReference type="PROSITE" id="PS50014"/>
    </source>
</evidence>
<reference evidence="9" key="1">
    <citation type="submission" date="2020-05" db="EMBL/GenBank/DDBJ databases">
        <title>Phylogenomic resolution of chytrid fungi.</title>
        <authorList>
            <person name="Stajich J.E."/>
            <person name="Amses K."/>
            <person name="Simmons R."/>
            <person name="Seto K."/>
            <person name="Myers J."/>
            <person name="Bonds A."/>
            <person name="Quandt C.A."/>
            <person name="Barry K."/>
            <person name="Liu P."/>
            <person name="Grigoriev I."/>
            <person name="Longcore J.E."/>
            <person name="James T.Y."/>
        </authorList>
    </citation>
    <scope>NUCLEOTIDE SEQUENCE</scope>
    <source>
        <strain evidence="9">JEL0513</strain>
    </source>
</reference>
<dbReference type="InterPro" id="IPR037782">
    <property type="entry name" value="Spt7"/>
</dbReference>
<keyword evidence="3 6" id="KW-0103">Bromodomain</keyword>
<comment type="caution">
    <text evidence="9">The sequence shown here is derived from an EMBL/GenBank/DDBJ whole genome shotgun (WGS) entry which is preliminary data.</text>
</comment>
<feature type="compositionally biased region" description="Basic and acidic residues" evidence="7">
    <location>
        <begin position="874"/>
        <end position="894"/>
    </location>
</feature>
<dbReference type="PANTHER" id="PTHR47343">
    <property type="entry name" value="TRANSCRIPTIONAL ACTIVATOR SPT7"/>
    <property type="match status" value="1"/>
</dbReference>
<keyword evidence="2" id="KW-0805">Transcription regulation</keyword>
<evidence type="ECO:0000256" key="6">
    <source>
        <dbReference type="PROSITE-ProRule" id="PRU00035"/>
    </source>
</evidence>
<evidence type="ECO:0000313" key="10">
    <source>
        <dbReference type="Proteomes" id="UP001211907"/>
    </source>
</evidence>
<dbReference type="EMBL" id="JADGJH010001170">
    <property type="protein sequence ID" value="KAJ3117397.1"/>
    <property type="molecule type" value="Genomic_DNA"/>
</dbReference>
<dbReference type="PRINTS" id="PR00503">
    <property type="entry name" value="BROMODOMAIN"/>
</dbReference>
<name>A0AAD5XBJ0_9FUNG</name>
<dbReference type="InterPro" id="IPR001487">
    <property type="entry name" value="Bromodomain"/>
</dbReference>
<proteinExistence type="predicted"/>
<keyword evidence="4" id="KW-0804">Transcription</keyword>
<dbReference type="GO" id="GO:0046695">
    <property type="term" value="C:SLIK (SAGA-like) complex"/>
    <property type="evidence" value="ECO:0007669"/>
    <property type="project" value="InterPro"/>
</dbReference>
<evidence type="ECO:0000313" key="9">
    <source>
        <dbReference type="EMBL" id="KAJ3117397.1"/>
    </source>
</evidence>
<feature type="compositionally biased region" description="Polar residues" evidence="7">
    <location>
        <begin position="111"/>
        <end position="133"/>
    </location>
</feature>
<dbReference type="PROSITE" id="PS00633">
    <property type="entry name" value="BROMODOMAIN_1"/>
    <property type="match status" value="1"/>
</dbReference>
<feature type="domain" description="Bromo" evidence="8">
    <location>
        <begin position="200"/>
        <end position="270"/>
    </location>
</feature>
<accession>A0AAD5XBJ0</accession>
<keyword evidence="10" id="KW-1185">Reference proteome</keyword>
<dbReference type="AlphaFoldDB" id="A0AAD5XBJ0"/>
<dbReference type="InterPro" id="IPR006565">
    <property type="entry name" value="BTP"/>
</dbReference>
<dbReference type="Proteomes" id="UP001211907">
    <property type="component" value="Unassembled WGS sequence"/>
</dbReference>
<dbReference type="GO" id="GO:0006325">
    <property type="term" value="P:chromatin organization"/>
    <property type="evidence" value="ECO:0007669"/>
    <property type="project" value="UniProtKB-ARBA"/>
</dbReference>